<gene>
    <name evidence="1" type="ORF">DIT97_00080</name>
</gene>
<protein>
    <submittedName>
        <fullName evidence="1">Uncharacterized protein</fullName>
    </submittedName>
</protein>
<proteinExistence type="predicted"/>
<reference evidence="1 2" key="1">
    <citation type="journal article" date="2018" name="Nat. Biotechnol.">
        <title>A standardized bacterial taxonomy based on genome phylogeny substantially revises the tree of life.</title>
        <authorList>
            <person name="Parks D.H."/>
            <person name="Chuvochina M."/>
            <person name="Waite D.W."/>
            <person name="Rinke C."/>
            <person name="Skarshewski A."/>
            <person name="Chaumeil P.A."/>
            <person name="Hugenholtz P."/>
        </authorList>
    </citation>
    <scope>NUCLEOTIDE SEQUENCE [LARGE SCALE GENOMIC DNA]</scope>
    <source>
        <strain evidence="1">UBA9375</strain>
    </source>
</reference>
<dbReference type="Proteomes" id="UP000263642">
    <property type="component" value="Unassembled WGS sequence"/>
</dbReference>
<accession>A0A3D3QY73</accession>
<name>A0A3D3QY73_9PLAN</name>
<dbReference type="RefSeq" id="WP_145187080.1">
    <property type="nucleotide sequence ID" value="NZ_CAXAST010000012.1"/>
</dbReference>
<comment type="caution">
    <text evidence="1">The sequence shown here is derived from an EMBL/GenBank/DDBJ whole genome shotgun (WGS) entry which is preliminary data.</text>
</comment>
<evidence type="ECO:0000313" key="2">
    <source>
        <dbReference type="Proteomes" id="UP000263642"/>
    </source>
</evidence>
<evidence type="ECO:0000313" key="1">
    <source>
        <dbReference type="EMBL" id="HCO21531.1"/>
    </source>
</evidence>
<organism evidence="1 2">
    <name type="scientific">Gimesia maris</name>
    <dbReference type="NCBI Taxonomy" id="122"/>
    <lineage>
        <taxon>Bacteria</taxon>
        <taxon>Pseudomonadati</taxon>
        <taxon>Planctomycetota</taxon>
        <taxon>Planctomycetia</taxon>
        <taxon>Planctomycetales</taxon>
        <taxon>Planctomycetaceae</taxon>
        <taxon>Gimesia</taxon>
    </lineage>
</organism>
<sequence>MKLLISPLGTVHCVYSEAFNLATLGRLTISRGSYVEPNAAGQWLVDLSPVNGPQLGPFTQRSAALESETDWLEQHWLSPDTGP</sequence>
<dbReference type="EMBL" id="DQAY01000002">
    <property type="protein sequence ID" value="HCO21531.1"/>
    <property type="molecule type" value="Genomic_DNA"/>
</dbReference>
<dbReference type="AlphaFoldDB" id="A0A3D3QY73"/>